<evidence type="ECO:0000313" key="11">
    <source>
        <dbReference type="Proteomes" id="UP000028761"/>
    </source>
</evidence>
<dbReference type="eggNOG" id="KOG2392">
    <property type="taxonomic scope" value="Eukaryota"/>
</dbReference>
<feature type="domain" description="Serpin" evidence="9">
    <location>
        <begin position="1"/>
        <end position="193"/>
    </location>
</feature>
<evidence type="ECO:0000313" key="10">
    <source>
        <dbReference type="Ensembl" id="ENSPANP00000010050.2"/>
    </source>
</evidence>
<dbReference type="GeneTree" id="ENSGT00940000154519"/>
<dbReference type="InterPro" id="IPR000215">
    <property type="entry name" value="Serpin_fam"/>
</dbReference>
<evidence type="ECO:0000256" key="3">
    <source>
        <dbReference type="ARBA" id="ARBA00022490"/>
    </source>
</evidence>
<reference evidence="10" key="2">
    <citation type="submission" date="2025-08" db="UniProtKB">
        <authorList>
            <consortium name="Ensembl"/>
        </authorList>
    </citation>
    <scope>IDENTIFICATION</scope>
</reference>
<accession>A0A096NBC4</accession>
<dbReference type="HOGENOM" id="CLU_023330_0_2_1"/>
<name>A0A096NBC4_PAPAN</name>
<organism evidence="10 11">
    <name type="scientific">Papio anubis</name>
    <name type="common">Olive baboon</name>
    <dbReference type="NCBI Taxonomy" id="9555"/>
    <lineage>
        <taxon>Eukaryota</taxon>
        <taxon>Metazoa</taxon>
        <taxon>Chordata</taxon>
        <taxon>Craniata</taxon>
        <taxon>Vertebrata</taxon>
        <taxon>Euteleostomi</taxon>
        <taxon>Mammalia</taxon>
        <taxon>Eutheria</taxon>
        <taxon>Euarchontoglires</taxon>
        <taxon>Primates</taxon>
        <taxon>Haplorrhini</taxon>
        <taxon>Catarrhini</taxon>
        <taxon>Cercopithecidae</taxon>
        <taxon>Cercopithecinae</taxon>
        <taxon>Papio</taxon>
    </lineage>
</organism>
<evidence type="ECO:0000256" key="5">
    <source>
        <dbReference type="ARBA" id="ARBA00022900"/>
    </source>
</evidence>
<dbReference type="SUPFAM" id="SSF56574">
    <property type="entry name" value="Serpins"/>
    <property type="match status" value="1"/>
</dbReference>
<keyword evidence="11" id="KW-1185">Reference proteome</keyword>
<dbReference type="Pfam" id="PF00079">
    <property type="entry name" value="Serpin"/>
    <property type="match status" value="1"/>
</dbReference>
<dbReference type="Gene3D" id="3.30.497.10">
    <property type="entry name" value="Antithrombin, subunit I, domain 2"/>
    <property type="match status" value="1"/>
</dbReference>
<dbReference type="Bgee" id="ENSPANG00000009974">
    <property type="expression patterns" value="Expressed in pancreas and 35 other cell types or tissues"/>
</dbReference>
<dbReference type="GO" id="GO:0004867">
    <property type="term" value="F:serine-type endopeptidase inhibitor activity"/>
    <property type="evidence" value="ECO:0007669"/>
    <property type="project" value="UniProtKB-KW"/>
</dbReference>
<dbReference type="InterPro" id="IPR036186">
    <property type="entry name" value="Serpin_sf"/>
</dbReference>
<evidence type="ECO:0000256" key="7">
    <source>
        <dbReference type="ARBA" id="ARBA00038828"/>
    </source>
</evidence>
<evidence type="ECO:0000259" key="9">
    <source>
        <dbReference type="SMART" id="SM00093"/>
    </source>
</evidence>
<dbReference type="InterPro" id="IPR042178">
    <property type="entry name" value="Serpin_sf_1"/>
</dbReference>
<dbReference type="InterPro" id="IPR042185">
    <property type="entry name" value="Serpin_sf_2"/>
</dbReference>
<dbReference type="AlphaFoldDB" id="A0A096NBC4"/>
<dbReference type="FunFam" id="2.30.39.10:FF:000001">
    <property type="entry name" value="Serpin family B member 2"/>
    <property type="match status" value="1"/>
</dbReference>
<dbReference type="OMA" id="MAIMERP"/>
<comment type="subunit">
    <text evidence="7">Forms a complex with the monomeric form of beta-tryptase.</text>
</comment>
<dbReference type="GO" id="GO:0005737">
    <property type="term" value="C:cytoplasm"/>
    <property type="evidence" value="ECO:0007669"/>
    <property type="project" value="UniProtKB-SubCell"/>
</dbReference>
<dbReference type="Ensembl" id="ENSPANT00000007417.3">
    <property type="protein sequence ID" value="ENSPANP00000010050.2"/>
    <property type="gene ID" value="ENSPANG00000009974.3"/>
</dbReference>
<keyword evidence="4" id="KW-0646">Protease inhibitor</keyword>
<keyword evidence="3" id="KW-0963">Cytoplasm</keyword>
<dbReference type="SMART" id="SM00093">
    <property type="entry name" value="SERPIN"/>
    <property type="match status" value="1"/>
</dbReference>
<dbReference type="Proteomes" id="UP000028761">
    <property type="component" value="Chromosome 19"/>
</dbReference>
<dbReference type="GO" id="GO:0005615">
    <property type="term" value="C:extracellular space"/>
    <property type="evidence" value="ECO:0007669"/>
    <property type="project" value="InterPro"/>
</dbReference>
<dbReference type="PROSITE" id="PS00284">
    <property type="entry name" value="SERPIN"/>
    <property type="match status" value="1"/>
</dbReference>
<protein>
    <recommendedName>
        <fullName evidence="8">Serpin B6</fullName>
    </recommendedName>
</protein>
<evidence type="ECO:0000256" key="1">
    <source>
        <dbReference type="ARBA" id="ARBA00004496"/>
    </source>
</evidence>
<dbReference type="InterPro" id="IPR023795">
    <property type="entry name" value="Serpin_CS"/>
</dbReference>
<evidence type="ECO:0000256" key="8">
    <source>
        <dbReference type="ARBA" id="ARBA00039202"/>
    </source>
</evidence>
<reference evidence="10" key="3">
    <citation type="submission" date="2025-09" db="UniProtKB">
        <authorList>
            <consortium name="Ensembl"/>
        </authorList>
    </citation>
    <scope>IDENTIFICATION</scope>
</reference>
<dbReference type="PANTHER" id="PTHR11461">
    <property type="entry name" value="SERINE PROTEASE INHIBITOR, SERPIN"/>
    <property type="match status" value="1"/>
</dbReference>
<proteinExistence type="inferred from homology"/>
<evidence type="ECO:0000256" key="2">
    <source>
        <dbReference type="ARBA" id="ARBA00006426"/>
    </source>
</evidence>
<keyword evidence="6" id="KW-0007">Acetylation</keyword>
<comment type="subcellular location">
    <subcellularLocation>
        <location evidence="1">Cytoplasm</location>
    </subcellularLocation>
</comment>
<dbReference type="STRING" id="9555.ENSPANP00000010050"/>
<evidence type="ECO:0000256" key="4">
    <source>
        <dbReference type="ARBA" id="ARBA00022690"/>
    </source>
</evidence>
<dbReference type="InterPro" id="IPR023796">
    <property type="entry name" value="Serpin_dom"/>
</dbReference>
<dbReference type="Gene3D" id="2.30.39.10">
    <property type="entry name" value="Alpha-1-antitrypsin, domain 1"/>
    <property type="match status" value="1"/>
</dbReference>
<dbReference type="PANTHER" id="PTHR11461:SF204">
    <property type="entry name" value="SERPIN B6"/>
    <property type="match status" value="1"/>
</dbReference>
<evidence type="ECO:0000256" key="6">
    <source>
        <dbReference type="ARBA" id="ARBA00022990"/>
    </source>
</evidence>
<keyword evidence="5" id="KW-0722">Serine protease inhibitor</keyword>
<comment type="similarity">
    <text evidence="2">Belongs to the serpin family. Ov-serpin subfamily.</text>
</comment>
<sequence length="193" mass="22405">MPFKISKNKGKPVQMMSQKSTFKITYAKEIFTEILVLPYVGKELNMIIMLPDENTDLETVEKELSYERFIEWTNPDKMHEREMEVFLPRFKLEETYNMEDVLRSMGMVDAFEQDRADFTGMSSKKDLYLSKVTHKSFVEVNEEGTEAAAATACRIVRQGLRIIPTFCADHPFLFFIQHSKTNGILFCGRFSSP</sequence>
<reference evidence="10 11" key="1">
    <citation type="submission" date="2012-03" db="EMBL/GenBank/DDBJ databases">
        <title>Whole Genome Assembly of Papio anubis.</title>
        <authorList>
            <person name="Liu Y.L."/>
            <person name="Abraham K.A."/>
            <person name="Akbar H.A."/>
            <person name="Ali S.A."/>
            <person name="Anosike U.A."/>
            <person name="Aqrawi P.A."/>
            <person name="Arias F.A."/>
            <person name="Attaway T.A."/>
            <person name="Awwad R.A."/>
            <person name="Babu C.B."/>
            <person name="Bandaranaike D.B."/>
            <person name="Battles P.B."/>
            <person name="Bell A.B."/>
            <person name="Beltran B.B."/>
            <person name="Berhane-Mersha D.B."/>
            <person name="Bess C.B."/>
            <person name="Bickham C.B."/>
            <person name="Bolden T.B."/>
            <person name="Carter K.C."/>
            <person name="Chau D.C."/>
            <person name="Chavez A.C."/>
            <person name="Clerc-Blankenburg K.C."/>
            <person name="Coyle M.C."/>
            <person name="Dao M.D."/>
            <person name="Davila M.L.D."/>
            <person name="Davy-Carroll L.D."/>
            <person name="Denson S.D."/>
            <person name="Dinh H.D."/>
            <person name="Fernandez S.F."/>
            <person name="Fernando P.F."/>
            <person name="Forbes L.F."/>
            <person name="Francis C.F."/>
            <person name="Francisco L.F."/>
            <person name="Fu Q.F."/>
            <person name="Garcia-Iii R.G."/>
            <person name="Garrett T.G."/>
            <person name="Gross S.G."/>
            <person name="Gubbala S.G."/>
            <person name="Hirani K.H."/>
            <person name="Hogues M.H."/>
            <person name="Hollins B.H."/>
            <person name="Jackson L.J."/>
            <person name="Javaid M.J."/>
            <person name="Jhangiani S.J."/>
            <person name="Johnson A.J."/>
            <person name="Johnson B.J."/>
            <person name="Jones J.J."/>
            <person name="Joshi V.J."/>
            <person name="Kalu J.K."/>
            <person name="Khan N.K."/>
            <person name="Korchina V.K."/>
            <person name="Kovar C.K."/>
            <person name="Lago L.L."/>
            <person name="Lara F.L."/>
            <person name="Le T.-K.L."/>
            <person name="Lee S.L."/>
            <person name="Legall-Iii F.L."/>
            <person name="Lemon S.L."/>
            <person name="Liu J.L."/>
            <person name="Liu Y.-S.L."/>
            <person name="Liyanage D.L."/>
            <person name="Lopez J.L."/>
            <person name="Lorensuhewa L.L."/>
            <person name="Mata R.M."/>
            <person name="Mathew T.M."/>
            <person name="Mercado C.M."/>
            <person name="Mercado I.M."/>
            <person name="Morales K.M."/>
            <person name="Morgan M.M."/>
            <person name="Munidasa M.M."/>
            <person name="Ngo D.N."/>
            <person name="Nguyen L.N."/>
            <person name="Nguyen T.N."/>
            <person name="Nguyen N.N."/>
            <person name="Obregon M.O."/>
            <person name="Okwuonu G.O."/>
            <person name="Ongeri F.O."/>
            <person name="Onwere C.O."/>
            <person name="Osifeso I.O."/>
            <person name="Parra A.P."/>
            <person name="Patil S.P."/>
            <person name="Perez A.P."/>
            <person name="Perez Y.P."/>
            <person name="Pham C.P."/>
            <person name="Pu L.-L.P."/>
            <person name="Puazo M.P."/>
            <person name="Quiroz J.Q."/>
            <person name="Rouhana J.R."/>
            <person name="Ruiz M.R."/>
            <person name="Ruiz S.-J.R."/>
            <person name="Saada N.S."/>
            <person name="Santibanez J.S."/>
            <person name="Scheel M.S."/>
            <person name="Schneider B.S."/>
            <person name="Simmons D.S."/>
            <person name="Sisson I.S."/>
            <person name="Tang L.-Y.T."/>
            <person name="Thornton R.T."/>
            <person name="Tisius J.T."/>
            <person name="Toledanes G.T."/>
            <person name="Trejos Z.T."/>
            <person name="Usmani K.U."/>
            <person name="Varghese R.V."/>
            <person name="Vattathil S.V."/>
            <person name="Vee V.V."/>
            <person name="Walker D.W."/>
            <person name="Weissenberger G.W."/>
            <person name="White C.W."/>
            <person name="Williams A.W."/>
            <person name="Woodworth J.W."/>
            <person name="Wright R.W."/>
            <person name="Zhu Y.Z."/>
            <person name="Han Y.H."/>
            <person name="Newsham I.N."/>
            <person name="Nazareth L.N."/>
            <person name="Worley K.W."/>
            <person name="Muzny D.M."/>
            <person name="Rogers J.R."/>
            <person name="Gibbs R.G."/>
        </authorList>
    </citation>
    <scope>NUCLEOTIDE SEQUENCE [LARGE SCALE GENOMIC DNA]</scope>
</reference>